<dbReference type="EMBL" id="PJCG01000008">
    <property type="protein sequence ID" value="PKI24845.1"/>
    <property type="molecule type" value="Genomic_DNA"/>
</dbReference>
<name>A0A2N1IVT3_9PSED</name>
<evidence type="ECO:0000313" key="1">
    <source>
        <dbReference type="EMBL" id="PKI24845.1"/>
    </source>
</evidence>
<dbReference type="RefSeq" id="WP_084850500.1">
    <property type="nucleotide sequence ID" value="NZ_PJCG01000008.1"/>
</dbReference>
<gene>
    <name evidence="1" type="ORF">CXB65_06065</name>
</gene>
<organism evidence="1 2">
    <name type="scientific">Pseudomonas monteilii</name>
    <dbReference type="NCBI Taxonomy" id="76759"/>
    <lineage>
        <taxon>Bacteria</taxon>
        <taxon>Pseudomonadati</taxon>
        <taxon>Pseudomonadota</taxon>
        <taxon>Gammaproteobacteria</taxon>
        <taxon>Pseudomonadales</taxon>
        <taxon>Pseudomonadaceae</taxon>
        <taxon>Pseudomonas</taxon>
    </lineage>
</organism>
<comment type="caution">
    <text evidence="1">The sequence shown here is derived from an EMBL/GenBank/DDBJ whole genome shotgun (WGS) entry which is preliminary data.</text>
</comment>
<reference evidence="1 2" key="1">
    <citation type="submission" date="2017-12" db="EMBL/GenBank/DDBJ databases">
        <title>Isolation and characterization of an aerobic denitrifying Pseudomonas monteilii CY06 from aquaculture ponds.</title>
        <authorList>
            <person name="Ma Q."/>
            <person name="Cai Y."/>
            <person name="He Z."/>
        </authorList>
    </citation>
    <scope>NUCLEOTIDE SEQUENCE [LARGE SCALE GENOMIC DNA]</scope>
    <source>
        <strain evidence="1 2">CY06</strain>
    </source>
</reference>
<evidence type="ECO:0000313" key="2">
    <source>
        <dbReference type="Proteomes" id="UP000233399"/>
    </source>
</evidence>
<sequence>MTAGLKVYDPSGLALLDMTSTISQMMGYVDTGAANGSLSIPLPPAGRTLFYAITELSAQNKYLGKRPGVTLAVGASAATLAWQYSYAGGWGFYSLNCRIHYGYY</sequence>
<dbReference type="AlphaFoldDB" id="A0A2N1IVT3"/>
<dbReference type="Proteomes" id="UP000233399">
    <property type="component" value="Unassembled WGS sequence"/>
</dbReference>
<protein>
    <submittedName>
        <fullName evidence="1">Uncharacterized protein</fullName>
    </submittedName>
</protein>
<accession>A0A2N1IVT3</accession>
<proteinExistence type="predicted"/>